<dbReference type="AlphaFoldDB" id="A0A9P5HBF4"/>
<dbReference type="OrthoDB" id="2943660at2759"/>
<proteinExistence type="predicted"/>
<name>A0A9P5HBF4_9HYPO</name>
<comment type="caution">
    <text evidence="1">The sequence shown here is derived from an EMBL/GenBank/DDBJ whole genome shotgun (WGS) entry which is preliminary data.</text>
</comment>
<dbReference type="EMBL" id="JAANBB010000036">
    <property type="protein sequence ID" value="KAF7554129.1"/>
    <property type="molecule type" value="Genomic_DNA"/>
</dbReference>
<reference evidence="1" key="1">
    <citation type="submission" date="2020-03" db="EMBL/GenBank/DDBJ databases">
        <title>Draft Genome Sequence of Cylindrodendrum hubeiense.</title>
        <authorList>
            <person name="Buettner E."/>
            <person name="Kellner H."/>
        </authorList>
    </citation>
    <scope>NUCLEOTIDE SEQUENCE</scope>
    <source>
        <strain evidence="1">IHI 201604</strain>
    </source>
</reference>
<protein>
    <submittedName>
        <fullName evidence="1">Uncharacterized protein</fullName>
    </submittedName>
</protein>
<dbReference type="CDD" id="cd12148">
    <property type="entry name" value="fungal_TF_MHR"/>
    <property type="match status" value="1"/>
</dbReference>
<evidence type="ECO:0000313" key="1">
    <source>
        <dbReference type="EMBL" id="KAF7554129.1"/>
    </source>
</evidence>
<evidence type="ECO:0000313" key="2">
    <source>
        <dbReference type="Proteomes" id="UP000722485"/>
    </source>
</evidence>
<keyword evidence="2" id="KW-1185">Reference proteome</keyword>
<sequence>MWGLFCFESIATYLYLDLSLIPPPTIPRCFEEVEQPSSTQPGNVDIFGEPFTAGSSPPPFVPGILNATCDLSMFLYQAMDRNIEADVGSDEDLQARRSLYKHVVEWRRFLPAYMKYESNPTPQTCFLRVYFDEVLTGILRPLPPDTVFDNDLKARDLCIKYADIDTRVIEEYIKAYPLRDYSCMTLSGLFNAALTIVPYLDDPITHALFFKATLILRWSVSDFPMSRFTLLGIKALAWTLKVPLPAESLPHFQNLSHGNEELKDIPLALALPPIEAVRTFLLMDADEYGAPGIEMGALISKWSTLSIE</sequence>
<organism evidence="1 2">
    <name type="scientific">Cylindrodendrum hubeiense</name>
    <dbReference type="NCBI Taxonomy" id="595255"/>
    <lineage>
        <taxon>Eukaryota</taxon>
        <taxon>Fungi</taxon>
        <taxon>Dikarya</taxon>
        <taxon>Ascomycota</taxon>
        <taxon>Pezizomycotina</taxon>
        <taxon>Sordariomycetes</taxon>
        <taxon>Hypocreomycetidae</taxon>
        <taxon>Hypocreales</taxon>
        <taxon>Nectriaceae</taxon>
        <taxon>Cylindrodendrum</taxon>
    </lineage>
</organism>
<dbReference type="Proteomes" id="UP000722485">
    <property type="component" value="Unassembled WGS sequence"/>
</dbReference>
<gene>
    <name evidence="1" type="ORF">G7Z17_g3135</name>
</gene>
<accession>A0A9P5HBF4</accession>